<accession>A0A2T0A2V1</accession>
<gene>
    <name evidence="2" type="ORF">AAT19DRAFT_9671</name>
</gene>
<protein>
    <submittedName>
        <fullName evidence="2">Uncharacterized protein</fullName>
    </submittedName>
</protein>
<feature type="region of interest" description="Disordered" evidence="1">
    <location>
        <begin position="104"/>
        <end position="123"/>
    </location>
</feature>
<feature type="compositionally biased region" description="Basic residues" evidence="1">
    <location>
        <begin position="105"/>
        <end position="117"/>
    </location>
</feature>
<dbReference type="Proteomes" id="UP000239560">
    <property type="component" value="Unassembled WGS sequence"/>
</dbReference>
<dbReference type="AlphaFoldDB" id="A0A2T0A2V1"/>
<sequence length="158" mass="16434">MGASGVEGVSTRVVFIGVRLLTTGILLTVVVGAGRVKVVFGVDGAVLAGAKDLRSASSSSSVLIANLTCRHSSGSKQSCTWASLAARALSRAGSGSRTIEAAVAHSRRTMRRTRHHPSTSSPSSAVKLHFVFSVLLLTCSLLDHFSPFLTTLMASPLQ</sequence>
<evidence type="ECO:0000256" key="1">
    <source>
        <dbReference type="SAM" id="MobiDB-lite"/>
    </source>
</evidence>
<reference evidence="2 3" key="1">
    <citation type="journal article" date="2018" name="Elife">
        <title>Functional genomics of lipid metabolism in the oleaginous yeast Rhodosporidium toruloides.</title>
        <authorList>
            <person name="Coradetti S.T."/>
            <person name="Pinel D."/>
            <person name="Geiselman G."/>
            <person name="Ito M."/>
            <person name="Mondo S."/>
            <person name="Reilly M.C."/>
            <person name="Cheng Y.F."/>
            <person name="Bauer S."/>
            <person name="Grigoriev I."/>
            <person name="Gladden J.M."/>
            <person name="Simmons B.A."/>
            <person name="Brem R."/>
            <person name="Arkin A.P."/>
            <person name="Skerker J.M."/>
        </authorList>
    </citation>
    <scope>NUCLEOTIDE SEQUENCE [LARGE SCALE GENOMIC DNA]</scope>
    <source>
        <strain evidence="2 3">NBRC 0880</strain>
    </source>
</reference>
<proteinExistence type="predicted"/>
<dbReference type="EMBL" id="LCTV02000010">
    <property type="protein sequence ID" value="PRQ72332.1"/>
    <property type="molecule type" value="Genomic_DNA"/>
</dbReference>
<organism evidence="2 3">
    <name type="scientific">Rhodotorula toruloides</name>
    <name type="common">Yeast</name>
    <name type="synonym">Rhodosporidium toruloides</name>
    <dbReference type="NCBI Taxonomy" id="5286"/>
    <lineage>
        <taxon>Eukaryota</taxon>
        <taxon>Fungi</taxon>
        <taxon>Dikarya</taxon>
        <taxon>Basidiomycota</taxon>
        <taxon>Pucciniomycotina</taxon>
        <taxon>Microbotryomycetes</taxon>
        <taxon>Sporidiobolales</taxon>
        <taxon>Sporidiobolaceae</taxon>
        <taxon>Rhodotorula</taxon>
    </lineage>
</organism>
<evidence type="ECO:0000313" key="2">
    <source>
        <dbReference type="EMBL" id="PRQ72332.1"/>
    </source>
</evidence>
<evidence type="ECO:0000313" key="3">
    <source>
        <dbReference type="Proteomes" id="UP000239560"/>
    </source>
</evidence>
<name>A0A2T0A2V1_RHOTO</name>
<comment type="caution">
    <text evidence="2">The sequence shown here is derived from an EMBL/GenBank/DDBJ whole genome shotgun (WGS) entry which is preliminary data.</text>
</comment>